<dbReference type="PANTHER" id="PTHR48125:SF12">
    <property type="entry name" value="AT HOOK TRANSCRIPTION FACTOR FAMILY-RELATED"/>
    <property type="match status" value="1"/>
</dbReference>
<proteinExistence type="predicted"/>
<feature type="region of interest" description="Disordered" evidence="1">
    <location>
        <begin position="1"/>
        <end position="21"/>
    </location>
</feature>
<organism evidence="2">
    <name type="scientific">freshwater metagenome</name>
    <dbReference type="NCBI Taxonomy" id="449393"/>
    <lineage>
        <taxon>unclassified sequences</taxon>
        <taxon>metagenomes</taxon>
        <taxon>ecological metagenomes</taxon>
    </lineage>
</organism>
<gene>
    <name evidence="2" type="ORF">UFOPK3564_03897</name>
</gene>
<sequence>MDRRPAYGVPPSYVPPPAEPPAEITIQPTQSLTQGYSSQNATGINPKIAFVICPSHILTAFRSLPGIQKCINMQLRNPYDSQQSIILPANITEFNGKHLQVLARNESVNTDGIMKTSLYGGVLSVEKIATIRCLVKNTTVVGITYPEKTGGYNGQYPPPDPIVIDDKDKKLTIIVDQCGLQWQNSIYNTGALFFYPTELDNTVIYEGTNQGTTTTLGKYRQWQNDTYLKMYKEERPLVDAADRDAKWTVMGQSINGKLKSPVVGFKTEFMQAFDSVRFMADIHSNSIKKVHFKFLRAGLGFFSENILLHGDTPKNAPNRTAFLEKARLQGICAGITTLGARDIMAKTKIEKIILPFQTFTIPEMNMFDEFLVTNNKDALEQGLDPEVTIATTNCADPHAGPGNEGRYQSVDAAIASNTYVHHLNAAFNYANIQSITFEEIGTLYSHPAAYPPAATAAVYSPAAAAAAAAAVDQTQDIRIRHANTIDSSQWIPAPEAVQKLWTSYLSDTDLYGITTQHINTNKVMITNTKKVILRYWNPANAPETGIGIMDVKDIKVYLIGPSLPSPRLGQQPMEPGWYPARDYQIFAYLDFMYNIDQPQGVTYFASNESSNNLQSRSYRERGYRLIKNFDGDIFDTQFVGDPIIFTMRRLPNGSICYQKNDAGRTQVMISGIPIEREAYTLEIAAQSSEALVNARQKWRNRPQPPQAQPQPQPPQPALPGSPLQPTVAPMVVAAPMRPIHIPRTPYRGASAPARSPRFPNGLMSDVEAGDDDRECVSCLTNKPNLKFIPCSHCVSCINCYIANPDRLRCLVCRARVTSLALCDEGGAEYQPQPLPPHHPPPPDSPRQRGCFGAYCANNFPNLNRYMLTKHPNASRRLGLVLGGKNKNRKLQKLQKQQKQRATRKHKNKKQSRRRDQRQPRHIRGHGSRKYSYKT</sequence>
<dbReference type="EMBL" id="CAFBMK010000438">
    <property type="protein sequence ID" value="CAB4958234.1"/>
    <property type="molecule type" value="Genomic_DNA"/>
</dbReference>
<feature type="compositionally biased region" description="Low complexity" evidence="1">
    <location>
        <begin position="1"/>
        <end position="11"/>
    </location>
</feature>
<feature type="region of interest" description="Disordered" evidence="1">
    <location>
        <begin position="693"/>
        <end position="725"/>
    </location>
</feature>
<dbReference type="InterPro" id="IPR013083">
    <property type="entry name" value="Znf_RING/FYVE/PHD"/>
</dbReference>
<feature type="compositionally biased region" description="Basic residues" evidence="1">
    <location>
        <begin position="885"/>
        <end position="934"/>
    </location>
</feature>
<dbReference type="PANTHER" id="PTHR48125">
    <property type="entry name" value="LP07818P1"/>
    <property type="match status" value="1"/>
</dbReference>
<dbReference type="Gene3D" id="3.30.40.10">
    <property type="entry name" value="Zinc/RING finger domain, C3HC4 (zinc finger)"/>
    <property type="match status" value="1"/>
</dbReference>
<name>A0A6J7KXH2_9ZZZZ</name>
<dbReference type="AlphaFoldDB" id="A0A6J7KXH2"/>
<dbReference type="Pfam" id="PF13920">
    <property type="entry name" value="zf-C3HC4_3"/>
    <property type="match status" value="1"/>
</dbReference>
<feature type="compositionally biased region" description="Pro residues" evidence="1">
    <location>
        <begin position="702"/>
        <end position="719"/>
    </location>
</feature>
<evidence type="ECO:0000313" key="2">
    <source>
        <dbReference type="EMBL" id="CAB4958234.1"/>
    </source>
</evidence>
<reference evidence="2" key="1">
    <citation type="submission" date="2020-05" db="EMBL/GenBank/DDBJ databases">
        <authorList>
            <person name="Chiriac C."/>
            <person name="Salcher M."/>
            <person name="Ghai R."/>
            <person name="Kavagutti S V."/>
        </authorList>
    </citation>
    <scope>NUCLEOTIDE SEQUENCE</scope>
</reference>
<evidence type="ECO:0000256" key="1">
    <source>
        <dbReference type="SAM" id="MobiDB-lite"/>
    </source>
</evidence>
<feature type="region of interest" description="Disordered" evidence="1">
    <location>
        <begin position="880"/>
        <end position="934"/>
    </location>
</feature>
<accession>A0A6J7KXH2</accession>
<protein>
    <submittedName>
        <fullName evidence="2">Unannotated protein</fullName>
    </submittedName>
</protein>